<feature type="domain" description="EF-hand" evidence="6">
    <location>
        <begin position="97"/>
        <end position="132"/>
    </location>
</feature>
<dbReference type="EMBL" id="MCFK01005784">
    <property type="protein sequence ID" value="RKF59740.1"/>
    <property type="molecule type" value="Genomic_DNA"/>
</dbReference>
<gene>
    <name evidence="7" type="ORF">OnM2_057026</name>
</gene>
<dbReference type="PANTHER" id="PTHR46212">
    <property type="entry name" value="PEFLIN"/>
    <property type="match status" value="1"/>
</dbReference>
<comment type="caution">
    <text evidence="7">The sequence shown here is derived from an EMBL/GenBank/DDBJ whole genome shotgun (WGS) entry which is preliminary data.</text>
</comment>
<keyword evidence="3" id="KW-0479">Metal-binding</keyword>
<evidence type="ECO:0000256" key="2">
    <source>
        <dbReference type="ARBA" id="ARBA00022490"/>
    </source>
</evidence>
<evidence type="ECO:0000256" key="3">
    <source>
        <dbReference type="ARBA" id="ARBA00022723"/>
    </source>
</evidence>
<dbReference type="GO" id="GO:0005509">
    <property type="term" value="F:calcium ion binding"/>
    <property type="evidence" value="ECO:0007669"/>
    <property type="project" value="InterPro"/>
</dbReference>
<dbReference type="STRING" id="212602.A0A420HQM5"/>
<dbReference type="InterPro" id="IPR002048">
    <property type="entry name" value="EF_hand_dom"/>
</dbReference>
<dbReference type="GO" id="GO:0048306">
    <property type="term" value="F:calcium-dependent protein binding"/>
    <property type="evidence" value="ECO:0007669"/>
    <property type="project" value="UniProtKB-ARBA"/>
</dbReference>
<evidence type="ECO:0000256" key="1">
    <source>
        <dbReference type="ARBA" id="ARBA00004496"/>
    </source>
</evidence>
<dbReference type="InterPro" id="IPR018247">
    <property type="entry name" value="EF_Hand_1_Ca_BS"/>
</dbReference>
<dbReference type="Pfam" id="PF13499">
    <property type="entry name" value="EF-hand_7"/>
    <property type="match status" value="2"/>
</dbReference>
<keyword evidence="5" id="KW-0106">Calcium</keyword>
<dbReference type="OrthoDB" id="186625at2759"/>
<evidence type="ECO:0000259" key="6">
    <source>
        <dbReference type="PROSITE" id="PS50222"/>
    </source>
</evidence>
<evidence type="ECO:0000256" key="4">
    <source>
        <dbReference type="ARBA" id="ARBA00022737"/>
    </source>
</evidence>
<dbReference type="Gene3D" id="1.10.238.10">
    <property type="entry name" value="EF-hand"/>
    <property type="match status" value="1"/>
</dbReference>
<dbReference type="CDD" id="cd16180">
    <property type="entry name" value="EFh_PEF_Group_I"/>
    <property type="match status" value="1"/>
</dbReference>
<evidence type="ECO:0000313" key="8">
    <source>
        <dbReference type="Proteomes" id="UP000286134"/>
    </source>
</evidence>
<protein>
    <submittedName>
        <fullName evidence="7">Programmed cell death protein 6</fullName>
    </submittedName>
</protein>
<name>A0A420HQM5_9PEZI</name>
<dbReference type="GO" id="GO:0005737">
    <property type="term" value="C:cytoplasm"/>
    <property type="evidence" value="ECO:0007669"/>
    <property type="project" value="UniProtKB-SubCell"/>
</dbReference>
<dbReference type="Pfam" id="PF13202">
    <property type="entry name" value="EF-hand_5"/>
    <property type="match status" value="1"/>
</dbReference>
<dbReference type="InterPro" id="IPR011992">
    <property type="entry name" value="EF-hand-dom_pair"/>
</dbReference>
<feature type="domain" description="EF-hand" evidence="6">
    <location>
        <begin position="30"/>
        <end position="65"/>
    </location>
</feature>
<sequence>MNSMKCLLLEIHRHSQVSRPPASPPYANIKERQDFWNLYQAVDKDGNRQLTEKELRQALVNADWTSFDPCTVKMMIRLFDTNQNGGINFEEFCGLWSFLGSWRSIFDRFDSDKSGNISINEYANALIAFGYRLSDKFVYTLFKTYDKRGVGAISFDLFVQSCISLKRMTNVFKKYDQDRDGYITLSL</sequence>
<keyword evidence="8" id="KW-1185">Reference proteome</keyword>
<comment type="subcellular location">
    <subcellularLocation>
        <location evidence="1">Cytoplasm</location>
    </subcellularLocation>
</comment>
<evidence type="ECO:0000313" key="7">
    <source>
        <dbReference type="EMBL" id="RKF59740.1"/>
    </source>
</evidence>
<evidence type="ECO:0000256" key="5">
    <source>
        <dbReference type="ARBA" id="ARBA00022837"/>
    </source>
</evidence>
<feature type="domain" description="EF-hand" evidence="6">
    <location>
        <begin position="163"/>
        <end position="187"/>
    </location>
</feature>
<dbReference type="AlphaFoldDB" id="A0A420HQM5"/>
<dbReference type="SUPFAM" id="SSF47473">
    <property type="entry name" value="EF-hand"/>
    <property type="match status" value="1"/>
</dbReference>
<dbReference type="PROSITE" id="PS00018">
    <property type="entry name" value="EF_HAND_1"/>
    <property type="match status" value="2"/>
</dbReference>
<dbReference type="PANTHER" id="PTHR46212:SF3">
    <property type="entry name" value="GH27120P"/>
    <property type="match status" value="1"/>
</dbReference>
<accession>A0A420HQM5</accession>
<dbReference type="PROSITE" id="PS50222">
    <property type="entry name" value="EF_HAND_2"/>
    <property type="match status" value="3"/>
</dbReference>
<dbReference type="InterPro" id="IPR051426">
    <property type="entry name" value="Peflin/Sorcin_CaBP"/>
</dbReference>
<dbReference type="SMART" id="SM00054">
    <property type="entry name" value="EFh"/>
    <property type="match status" value="3"/>
</dbReference>
<dbReference type="Proteomes" id="UP000286134">
    <property type="component" value="Unassembled WGS sequence"/>
</dbReference>
<keyword evidence="2" id="KW-0963">Cytoplasm</keyword>
<reference evidence="7 8" key="1">
    <citation type="journal article" date="2018" name="BMC Genomics">
        <title>Comparative genome analyses reveal sequence features reflecting distinct modes of host-adaptation between dicot and monocot powdery mildew.</title>
        <authorList>
            <person name="Wu Y."/>
            <person name="Ma X."/>
            <person name="Pan Z."/>
            <person name="Kale S.D."/>
            <person name="Song Y."/>
            <person name="King H."/>
            <person name="Zhang Q."/>
            <person name="Presley C."/>
            <person name="Deng X."/>
            <person name="Wei C.I."/>
            <person name="Xiao S."/>
        </authorList>
    </citation>
    <scope>NUCLEOTIDE SEQUENCE [LARGE SCALE GENOMIC DNA]</scope>
    <source>
        <strain evidence="7">UMSG2</strain>
    </source>
</reference>
<proteinExistence type="predicted"/>
<organism evidence="7 8">
    <name type="scientific">Erysiphe neolycopersici</name>
    <dbReference type="NCBI Taxonomy" id="212602"/>
    <lineage>
        <taxon>Eukaryota</taxon>
        <taxon>Fungi</taxon>
        <taxon>Dikarya</taxon>
        <taxon>Ascomycota</taxon>
        <taxon>Pezizomycotina</taxon>
        <taxon>Leotiomycetes</taxon>
        <taxon>Erysiphales</taxon>
        <taxon>Erysiphaceae</taxon>
        <taxon>Erysiphe</taxon>
    </lineage>
</organism>
<keyword evidence="4" id="KW-0677">Repeat</keyword>